<sequence>MKKIRFIIDGNIAEWARISLIAIGILMLVSGLAIDSLPPIIAIALAVLGVPVAAIGGYASRAEALGLKPFDRSYENARKSYEVSDDEPDKSQ</sequence>
<dbReference type="RefSeq" id="WP_042309154.1">
    <property type="nucleotide sequence ID" value="NZ_CP026114.1"/>
</dbReference>
<dbReference type="Proteomes" id="UP000243502">
    <property type="component" value="Chromosome 4"/>
</dbReference>
<dbReference type="OrthoDB" id="9104095at2"/>
<feature type="transmembrane region" description="Helical" evidence="1">
    <location>
        <begin position="12"/>
        <end position="34"/>
    </location>
</feature>
<proteinExistence type="predicted"/>
<keyword evidence="1" id="KW-1133">Transmembrane helix</keyword>
<accession>A0A2I8F430</accession>
<evidence type="ECO:0008006" key="4">
    <source>
        <dbReference type="Google" id="ProtNLM"/>
    </source>
</evidence>
<feature type="transmembrane region" description="Helical" evidence="1">
    <location>
        <begin position="40"/>
        <end position="59"/>
    </location>
</feature>
<keyword evidence="1" id="KW-0472">Membrane</keyword>
<name>A0A2I8F430_9BURK</name>
<organism evidence="2 3">
    <name type="scientific">Paraburkholderia terrae</name>
    <dbReference type="NCBI Taxonomy" id="311230"/>
    <lineage>
        <taxon>Bacteria</taxon>
        <taxon>Pseudomonadati</taxon>
        <taxon>Pseudomonadota</taxon>
        <taxon>Betaproteobacteria</taxon>
        <taxon>Burkholderiales</taxon>
        <taxon>Burkholderiaceae</taxon>
        <taxon>Paraburkholderia</taxon>
    </lineage>
</organism>
<protein>
    <recommendedName>
        <fullName evidence="4">DUF2892 domain-containing protein</fullName>
    </recommendedName>
</protein>
<dbReference type="KEGG" id="pter:C2L65_41945"/>
<evidence type="ECO:0000256" key="1">
    <source>
        <dbReference type="SAM" id="Phobius"/>
    </source>
</evidence>
<evidence type="ECO:0000313" key="3">
    <source>
        <dbReference type="Proteomes" id="UP000243502"/>
    </source>
</evidence>
<keyword evidence="1" id="KW-0812">Transmembrane</keyword>
<dbReference type="EMBL" id="CP026114">
    <property type="protein sequence ID" value="AUT66301.1"/>
    <property type="molecule type" value="Genomic_DNA"/>
</dbReference>
<gene>
    <name evidence="2" type="ORF">C2L65_41945</name>
</gene>
<evidence type="ECO:0000313" key="2">
    <source>
        <dbReference type="EMBL" id="AUT66301.1"/>
    </source>
</evidence>
<dbReference type="AlphaFoldDB" id="A0A2I8F430"/>
<reference evidence="2 3" key="1">
    <citation type="submission" date="2018-01" db="EMBL/GenBank/DDBJ databases">
        <title>Species boundaries and ecological features among Paraburkholderia terrae DSMZ17804T, P. hospita DSMZ17164T and P. caribensis DSMZ13236T.</title>
        <authorList>
            <person name="Pratama A.A."/>
        </authorList>
    </citation>
    <scope>NUCLEOTIDE SEQUENCE [LARGE SCALE GENOMIC DNA]</scope>
    <source>
        <strain evidence="2 3">DSM 17804</strain>
    </source>
</reference>